<sequence length="213" mass="23828">MLGGPRHLNKTHGRRDGTIGDLDLGPGDPCRTESTRRRPGELGDRRQAWDRETPGPIHPAEFRYRTLQDCGQVCEQLRPGPRRELNEKQRQWWDRAECEGPARTARSILTVADLPWSVPKGATEKKQASTKWGPPATGSRLGDWAESSHSGTMRSRATEWDAHKVVIRGTCISVAGGVRQTLTQDLQKYEHDVRMAECKLAEGTITEAELGRL</sequence>
<accession>A0AAV7RTX0</accession>
<protein>
    <submittedName>
        <fullName evidence="2">Uncharacterized protein</fullName>
    </submittedName>
</protein>
<dbReference type="EMBL" id="JANPWB010000009">
    <property type="protein sequence ID" value="KAJ1155445.1"/>
    <property type="molecule type" value="Genomic_DNA"/>
</dbReference>
<comment type="caution">
    <text evidence="2">The sequence shown here is derived from an EMBL/GenBank/DDBJ whole genome shotgun (WGS) entry which is preliminary data.</text>
</comment>
<keyword evidence="3" id="KW-1185">Reference proteome</keyword>
<evidence type="ECO:0000313" key="3">
    <source>
        <dbReference type="Proteomes" id="UP001066276"/>
    </source>
</evidence>
<name>A0AAV7RTX0_PLEWA</name>
<dbReference type="Proteomes" id="UP001066276">
    <property type="component" value="Chromosome 5"/>
</dbReference>
<organism evidence="2 3">
    <name type="scientific">Pleurodeles waltl</name>
    <name type="common">Iberian ribbed newt</name>
    <dbReference type="NCBI Taxonomy" id="8319"/>
    <lineage>
        <taxon>Eukaryota</taxon>
        <taxon>Metazoa</taxon>
        <taxon>Chordata</taxon>
        <taxon>Craniata</taxon>
        <taxon>Vertebrata</taxon>
        <taxon>Euteleostomi</taxon>
        <taxon>Amphibia</taxon>
        <taxon>Batrachia</taxon>
        <taxon>Caudata</taxon>
        <taxon>Salamandroidea</taxon>
        <taxon>Salamandridae</taxon>
        <taxon>Pleurodelinae</taxon>
        <taxon>Pleurodeles</taxon>
    </lineage>
</organism>
<feature type="compositionally biased region" description="Basic and acidic residues" evidence="1">
    <location>
        <begin position="30"/>
        <end position="53"/>
    </location>
</feature>
<proteinExistence type="predicted"/>
<reference evidence="2" key="1">
    <citation type="journal article" date="2022" name="bioRxiv">
        <title>Sequencing and chromosome-scale assembly of the giantPleurodeles waltlgenome.</title>
        <authorList>
            <person name="Brown T."/>
            <person name="Elewa A."/>
            <person name="Iarovenko S."/>
            <person name="Subramanian E."/>
            <person name="Araus A.J."/>
            <person name="Petzold A."/>
            <person name="Susuki M."/>
            <person name="Suzuki K.-i.T."/>
            <person name="Hayashi T."/>
            <person name="Toyoda A."/>
            <person name="Oliveira C."/>
            <person name="Osipova E."/>
            <person name="Leigh N.D."/>
            <person name="Simon A."/>
            <person name="Yun M.H."/>
        </authorList>
    </citation>
    <scope>NUCLEOTIDE SEQUENCE</scope>
    <source>
        <strain evidence="2">20211129_DDA</strain>
        <tissue evidence="2">Liver</tissue>
    </source>
</reference>
<feature type="region of interest" description="Disordered" evidence="1">
    <location>
        <begin position="121"/>
        <end position="152"/>
    </location>
</feature>
<evidence type="ECO:0000313" key="2">
    <source>
        <dbReference type="EMBL" id="KAJ1155445.1"/>
    </source>
</evidence>
<feature type="region of interest" description="Disordered" evidence="1">
    <location>
        <begin position="1"/>
        <end position="60"/>
    </location>
</feature>
<dbReference type="AlphaFoldDB" id="A0AAV7RTX0"/>
<gene>
    <name evidence="2" type="ORF">NDU88_008175</name>
</gene>
<evidence type="ECO:0000256" key="1">
    <source>
        <dbReference type="SAM" id="MobiDB-lite"/>
    </source>
</evidence>